<dbReference type="InterPro" id="IPR027417">
    <property type="entry name" value="P-loop_NTPase"/>
</dbReference>
<keyword evidence="6 9" id="KW-0067">ATP-binding</keyword>
<dbReference type="OMA" id="KRMKIRH"/>
<dbReference type="EMBL" id="CP017554">
    <property type="protein sequence ID" value="AOW02081.1"/>
    <property type="molecule type" value="Genomic_DNA"/>
</dbReference>
<dbReference type="OrthoDB" id="3370at2759"/>
<dbReference type="EMBL" id="KZ858990">
    <property type="protein sequence ID" value="RDW25968.1"/>
    <property type="molecule type" value="Genomic_DNA"/>
</dbReference>
<comment type="domain">
    <text evidence="10">The Q motif is unique to and characteristic of the DEAD box family of RNA helicases and controls ATP binding and hydrolysis.</text>
</comment>
<evidence type="ECO:0000256" key="9">
    <source>
        <dbReference type="RuleBase" id="RU000492"/>
    </source>
</evidence>
<organism evidence="15 17">
    <name type="scientific">Yarrowia lipolytica</name>
    <name type="common">Candida lipolytica</name>
    <dbReference type="NCBI Taxonomy" id="4952"/>
    <lineage>
        <taxon>Eukaryota</taxon>
        <taxon>Fungi</taxon>
        <taxon>Dikarya</taxon>
        <taxon>Ascomycota</taxon>
        <taxon>Saccharomycotina</taxon>
        <taxon>Dipodascomycetes</taxon>
        <taxon>Dipodascales</taxon>
        <taxon>Dipodascales incertae sedis</taxon>
        <taxon>Yarrowia</taxon>
    </lineage>
</organism>
<feature type="domain" description="Helicase ATP-binding" evidence="12">
    <location>
        <begin position="228"/>
        <end position="412"/>
    </location>
</feature>
<reference evidence="15 17" key="1">
    <citation type="journal article" date="2016" name="PLoS ONE">
        <title>Sequence Assembly of Yarrowia lipolytica Strain W29/CLIB89 Shows Transposable Element Diversity.</title>
        <authorList>
            <person name="Magnan C."/>
            <person name="Yu J."/>
            <person name="Chang I."/>
            <person name="Jahn E."/>
            <person name="Kanomata Y."/>
            <person name="Wu J."/>
            <person name="Zeller M."/>
            <person name="Oakes M."/>
            <person name="Baldi P."/>
            <person name="Sandmeyer S."/>
        </authorList>
    </citation>
    <scope>NUCLEOTIDE SEQUENCE [LARGE SCALE GENOMIC DNA]</scope>
    <source>
        <strain evidence="15">CLIB89</strain>
        <strain evidence="17">CLIB89(W29)</strain>
    </source>
</reference>
<dbReference type="GO" id="GO:0003724">
    <property type="term" value="F:RNA helicase activity"/>
    <property type="evidence" value="ECO:0007669"/>
    <property type="project" value="UniProtKB-EC"/>
</dbReference>
<dbReference type="PROSITE" id="PS00039">
    <property type="entry name" value="DEAD_ATP_HELICASE"/>
    <property type="match status" value="1"/>
</dbReference>
<dbReference type="InterPro" id="IPR000629">
    <property type="entry name" value="RNA-helicase_DEAD-box_CS"/>
</dbReference>
<keyword evidence="5 9" id="KW-0347">Helicase</keyword>
<name>A0A1H6PH36_YARLL</name>
<dbReference type="GO" id="GO:0003723">
    <property type="term" value="F:RNA binding"/>
    <property type="evidence" value="ECO:0007669"/>
    <property type="project" value="UniProtKB-UniRule"/>
</dbReference>
<protein>
    <recommendedName>
        <fullName evidence="10">ATP-dependent RNA helicase</fullName>
        <ecNumber evidence="10">3.6.4.13</ecNumber>
    </recommendedName>
</protein>
<evidence type="ECO:0000259" key="14">
    <source>
        <dbReference type="PROSITE" id="PS51195"/>
    </source>
</evidence>
<dbReference type="VEuPathDB" id="FungiDB:YALI0_B22572g"/>
<keyword evidence="7 10" id="KW-0694">RNA-binding</keyword>
<dbReference type="SUPFAM" id="SSF52540">
    <property type="entry name" value="P-loop containing nucleoside triphosphate hydrolases"/>
    <property type="match status" value="1"/>
</dbReference>
<dbReference type="RefSeq" id="XP_501227.1">
    <property type="nucleotide sequence ID" value="XM_501227.1"/>
</dbReference>
<dbReference type="PROSITE" id="PS51192">
    <property type="entry name" value="HELICASE_ATP_BIND_1"/>
    <property type="match status" value="1"/>
</dbReference>
<evidence type="ECO:0000313" key="15">
    <source>
        <dbReference type="EMBL" id="AOW02081.1"/>
    </source>
</evidence>
<feature type="short sequence motif" description="Q motif" evidence="8">
    <location>
        <begin position="188"/>
        <end position="216"/>
    </location>
</feature>
<dbReference type="Gene3D" id="3.40.50.300">
    <property type="entry name" value="P-loop containing nucleotide triphosphate hydrolases"/>
    <property type="match status" value="2"/>
</dbReference>
<feature type="domain" description="Helicase C-terminal" evidence="13">
    <location>
        <begin position="441"/>
        <end position="592"/>
    </location>
</feature>
<comment type="catalytic activity">
    <reaction evidence="10">
        <text>ATP + H2O = ADP + phosphate + H(+)</text>
        <dbReference type="Rhea" id="RHEA:13065"/>
        <dbReference type="ChEBI" id="CHEBI:15377"/>
        <dbReference type="ChEBI" id="CHEBI:15378"/>
        <dbReference type="ChEBI" id="CHEBI:30616"/>
        <dbReference type="ChEBI" id="CHEBI:43474"/>
        <dbReference type="ChEBI" id="CHEBI:456216"/>
        <dbReference type="EC" id="3.6.4.13"/>
    </reaction>
</comment>
<dbReference type="PROSITE" id="PS51195">
    <property type="entry name" value="Q_MOTIF"/>
    <property type="match status" value="1"/>
</dbReference>
<evidence type="ECO:0000256" key="2">
    <source>
        <dbReference type="ARBA" id="ARBA00022552"/>
    </source>
</evidence>
<evidence type="ECO:0000256" key="11">
    <source>
        <dbReference type="SAM" id="MobiDB-lite"/>
    </source>
</evidence>
<evidence type="ECO:0000313" key="17">
    <source>
        <dbReference type="Proteomes" id="UP000182444"/>
    </source>
</evidence>
<dbReference type="VEuPathDB" id="FungiDB:YALI1_B29505g"/>
<dbReference type="Proteomes" id="UP000256601">
    <property type="component" value="Unassembled WGS sequence"/>
</dbReference>
<keyword evidence="4 9" id="KW-0378">Hydrolase</keyword>
<feature type="domain" description="DEAD-box RNA helicase Q" evidence="14">
    <location>
        <begin position="188"/>
        <end position="216"/>
    </location>
</feature>
<evidence type="ECO:0000259" key="12">
    <source>
        <dbReference type="PROSITE" id="PS51192"/>
    </source>
</evidence>
<dbReference type="InterPro" id="IPR014001">
    <property type="entry name" value="Helicase_ATP-bd"/>
</dbReference>
<feature type="compositionally biased region" description="Basic and acidic residues" evidence="11">
    <location>
        <begin position="25"/>
        <end position="43"/>
    </location>
</feature>
<dbReference type="SMR" id="A0A1H6PH36"/>
<keyword evidence="2" id="KW-0698">rRNA processing</keyword>
<proteinExistence type="inferred from homology"/>
<comment type="function">
    <text evidence="10">RNA helicase.</text>
</comment>
<dbReference type="Pfam" id="PF00271">
    <property type="entry name" value="Helicase_C"/>
    <property type="match status" value="1"/>
</dbReference>
<comment type="subcellular location">
    <subcellularLocation>
        <location evidence="1">Nucleus</location>
        <location evidence="1">Nucleolus</location>
    </subcellularLocation>
</comment>
<evidence type="ECO:0000256" key="7">
    <source>
        <dbReference type="ARBA" id="ARBA00022884"/>
    </source>
</evidence>
<feature type="compositionally biased region" description="Acidic residues" evidence="11">
    <location>
        <begin position="44"/>
        <end position="58"/>
    </location>
</feature>
<dbReference type="GO" id="GO:0005524">
    <property type="term" value="F:ATP binding"/>
    <property type="evidence" value="ECO:0007669"/>
    <property type="project" value="UniProtKB-UniRule"/>
</dbReference>
<dbReference type="InterPro" id="IPR014014">
    <property type="entry name" value="RNA_helicase_DEAD_Q_motif"/>
</dbReference>
<evidence type="ECO:0000256" key="10">
    <source>
        <dbReference type="RuleBase" id="RU365068"/>
    </source>
</evidence>
<dbReference type="GO" id="GO:0005730">
    <property type="term" value="C:nucleolus"/>
    <property type="evidence" value="ECO:0007669"/>
    <property type="project" value="UniProtKB-SubCell"/>
</dbReference>
<evidence type="ECO:0000313" key="18">
    <source>
        <dbReference type="Proteomes" id="UP000256601"/>
    </source>
</evidence>
<feature type="region of interest" description="Disordered" evidence="11">
    <location>
        <begin position="1"/>
        <end position="124"/>
    </location>
</feature>
<comment type="similarity">
    <text evidence="9">Belongs to the DEAD box helicase family.</text>
</comment>
<reference evidence="16 18" key="2">
    <citation type="submission" date="2018-07" db="EMBL/GenBank/DDBJ databases">
        <title>Draft Genome Assemblies for Five Robust Yarrowia lipolytica Strains Exhibiting High Lipid Production and Pentose Sugar Utilization and Sugar Alcohol Secretion from Undetoxified Lignocellulosic Biomass Hydrolysates.</title>
        <authorList>
            <consortium name="DOE Joint Genome Institute"/>
            <person name="Walker C."/>
            <person name="Ryu S."/>
            <person name="Na H."/>
            <person name="Zane M."/>
            <person name="LaButti K."/>
            <person name="Lipzen A."/>
            <person name="Haridas S."/>
            <person name="Barry K."/>
            <person name="Grigoriev I.V."/>
            <person name="Quarterman J."/>
            <person name="Slininger P."/>
            <person name="Dien B."/>
            <person name="Trinh C.T."/>
        </authorList>
    </citation>
    <scope>NUCLEOTIDE SEQUENCE [LARGE SCALE GENOMIC DNA]</scope>
    <source>
        <strain evidence="16 18">YB392</strain>
    </source>
</reference>
<keyword evidence="3 9" id="KW-0547">Nucleotide-binding</keyword>
<dbReference type="PANTHER" id="PTHR24031">
    <property type="entry name" value="RNA HELICASE"/>
    <property type="match status" value="1"/>
</dbReference>
<evidence type="ECO:0000256" key="6">
    <source>
        <dbReference type="ARBA" id="ARBA00022840"/>
    </source>
</evidence>
<dbReference type="CDD" id="cd17956">
    <property type="entry name" value="DEADc_DDX51"/>
    <property type="match status" value="1"/>
</dbReference>
<sequence>MFTGVRRFDPTQGGQASPVPFKKVKHEEEESKPETNADEHSEVEYEEESGDDSMDEAEEAKKPVEVKDEEESEDENLTADQKRKKKQEAANLAKRAEEKALERKRKREQHMGEEDSDSEDDLAPIKISGNNKIKLAKGTIRAKGFEELPQTEIYEDKPDESATISRKTQLQTQPILRNATYVEIDDVGSFDEFDLSKNMMKNLDTLGYTKAFSVQKAVIPWLLAQQKLLAPDRKPDLLVSASTGSGKTATYGIPIIEKLRDRIVPRIRAVVVLPTKPLVMQVRDVLENLSKGSSLSVVALRNDRSTKRERAVLETADIVVAAPGRLVEQVKENPELFSYIEFLVVDEADRLLGQDYYDWASVLQNNQQRAQAGKTNLTEHYVRNMQTLIFSATLTANPEHIASMDIHNPGVFVIGSSDSYSIPKSLTEIVTHVSAAEKPLMLCELLVQRDINRGVVFTKSSETAARVARMMEIMDADIFHKDWKIAAVSAETSSVHRRRSMKQFIDGKIDFLVCTDLVSRGIDFVVDNVINYDIPSGKREYVHRVGRTARAGREGNAYTFLTGSGEAKWFREIGEFVGRTQEVDATHINSSHNDGYQEALAKLEEEV</sequence>
<dbReference type="CDD" id="cd18787">
    <property type="entry name" value="SF2_C_DEAD"/>
    <property type="match status" value="1"/>
</dbReference>
<evidence type="ECO:0000256" key="3">
    <source>
        <dbReference type="ARBA" id="ARBA00022741"/>
    </source>
</evidence>
<feature type="compositionally biased region" description="Acidic residues" evidence="11">
    <location>
        <begin position="67"/>
        <end position="77"/>
    </location>
</feature>
<evidence type="ECO:0000256" key="1">
    <source>
        <dbReference type="ARBA" id="ARBA00004604"/>
    </source>
</evidence>
<dbReference type="AlphaFoldDB" id="A0A1H6PH36"/>
<evidence type="ECO:0000256" key="8">
    <source>
        <dbReference type="PROSITE-ProRule" id="PRU00552"/>
    </source>
</evidence>
<evidence type="ECO:0000313" key="16">
    <source>
        <dbReference type="EMBL" id="RDW25968.1"/>
    </source>
</evidence>
<dbReference type="SMART" id="SM00487">
    <property type="entry name" value="DEXDc"/>
    <property type="match status" value="1"/>
</dbReference>
<evidence type="ECO:0000256" key="4">
    <source>
        <dbReference type="ARBA" id="ARBA00022801"/>
    </source>
</evidence>
<evidence type="ECO:0000259" key="13">
    <source>
        <dbReference type="PROSITE" id="PS51194"/>
    </source>
</evidence>
<dbReference type="GeneID" id="2907481"/>
<dbReference type="eggNOG" id="KOG0350">
    <property type="taxonomic scope" value="Eukaryota"/>
</dbReference>
<dbReference type="Proteomes" id="UP000182444">
    <property type="component" value="Chromosome 1B"/>
</dbReference>
<dbReference type="SMART" id="SM00490">
    <property type="entry name" value="HELICc"/>
    <property type="match status" value="1"/>
</dbReference>
<dbReference type="KEGG" id="yli:2907481"/>
<dbReference type="PROSITE" id="PS51194">
    <property type="entry name" value="HELICASE_CTER"/>
    <property type="match status" value="1"/>
</dbReference>
<dbReference type="GO" id="GO:0016787">
    <property type="term" value="F:hydrolase activity"/>
    <property type="evidence" value="ECO:0007669"/>
    <property type="project" value="UniProtKB-KW"/>
</dbReference>
<evidence type="ECO:0000256" key="5">
    <source>
        <dbReference type="ARBA" id="ARBA00022806"/>
    </source>
</evidence>
<dbReference type="InterPro" id="IPR011545">
    <property type="entry name" value="DEAD/DEAH_box_helicase_dom"/>
</dbReference>
<dbReference type="Pfam" id="PF00270">
    <property type="entry name" value="DEAD"/>
    <property type="match status" value="1"/>
</dbReference>
<gene>
    <name evidence="16" type="ORF">B0I71DRAFT_131721</name>
    <name evidence="15" type="ORF">YALI1_B29505g</name>
</gene>
<dbReference type="EC" id="3.6.4.13" evidence="10"/>
<dbReference type="GO" id="GO:0006364">
    <property type="term" value="P:rRNA processing"/>
    <property type="evidence" value="ECO:0007669"/>
    <property type="project" value="UniProtKB-KW"/>
</dbReference>
<accession>A0A1H6PH36</accession>
<dbReference type="InterPro" id="IPR001650">
    <property type="entry name" value="Helicase_C-like"/>
</dbReference>